<feature type="domain" description="Sulfatase N-terminal" evidence="5">
    <location>
        <begin position="34"/>
        <end position="337"/>
    </location>
</feature>
<dbReference type="Gene3D" id="3.40.720.10">
    <property type="entry name" value="Alkaline Phosphatase, subunit A"/>
    <property type="match status" value="1"/>
</dbReference>
<dbReference type="SUPFAM" id="SSF53649">
    <property type="entry name" value="Alkaline phosphatase-like"/>
    <property type="match status" value="1"/>
</dbReference>
<dbReference type="AlphaFoldDB" id="A0A382BNH9"/>
<keyword evidence="3" id="KW-0378">Hydrolase</keyword>
<evidence type="ECO:0000259" key="5">
    <source>
        <dbReference type="Pfam" id="PF00884"/>
    </source>
</evidence>
<comment type="similarity">
    <text evidence="1">Belongs to the sulfatase family.</text>
</comment>
<protein>
    <recommendedName>
        <fullName evidence="5">Sulfatase N-terminal domain-containing protein</fullName>
    </recommendedName>
</protein>
<organism evidence="6">
    <name type="scientific">marine metagenome</name>
    <dbReference type="NCBI Taxonomy" id="408172"/>
    <lineage>
        <taxon>unclassified sequences</taxon>
        <taxon>metagenomes</taxon>
        <taxon>ecological metagenomes</taxon>
    </lineage>
</organism>
<dbReference type="EMBL" id="UINC01030652">
    <property type="protein sequence ID" value="SVB15390.1"/>
    <property type="molecule type" value="Genomic_DNA"/>
</dbReference>
<dbReference type="InterPro" id="IPR050738">
    <property type="entry name" value="Sulfatase"/>
</dbReference>
<gene>
    <name evidence="6" type="ORF">METZ01_LOCUS168244</name>
</gene>
<dbReference type="Gene3D" id="3.30.1120.10">
    <property type="match status" value="1"/>
</dbReference>
<evidence type="ECO:0000256" key="1">
    <source>
        <dbReference type="ARBA" id="ARBA00008779"/>
    </source>
</evidence>
<dbReference type="PANTHER" id="PTHR42693:SF53">
    <property type="entry name" value="ENDO-4-O-SULFATASE"/>
    <property type="match status" value="1"/>
</dbReference>
<accession>A0A382BNH9</accession>
<sequence length="484" mass="54274">MKNLFLQVGLVILERMRFLFAFIVSFAALAAPRPNVVLVMADDQGWGQMGYYNHPMLKTPNLDAMAKAGLRFDRFYAGGPVCSPTRATVLTGRTHDRTGVFDHGYALRSQEKTLAQAMKQAGYGTGHFGKWHLNGLRGPGVPILKDDTHGPKGFGFDVWVSVTNFFERDPLMSRGGEFEDFKGDSSEIVVDEALKFITAKVKEKQPFFTVLWYGTPHSPWVAAEVDKKPFTKLSAKAQEHYGELVAMDRSIGTLRRGLRELGVEQNTLLWFTSDNGGLPGFDPDTTGGLRGYKSSMYEGGLRVPAIIEWPKVITEPRITKYPAGAVDIFPTIAQAVGLPASSMLQPQDGLSLVSLFTKEIGLRKKVLPFRSRDRVAIIDNDYKLISMQNKRGAKLELYNLAKDTAETTNLFEKEPKISQRMQMQLEAANASIESSVLGKDYPEGKVNQPQPPRIFWHTVDAYKPFFPEWSKRPEYGAWLKRRLK</sequence>
<reference evidence="6" key="1">
    <citation type="submission" date="2018-05" db="EMBL/GenBank/DDBJ databases">
        <authorList>
            <person name="Lanie J.A."/>
            <person name="Ng W.-L."/>
            <person name="Kazmierczak K.M."/>
            <person name="Andrzejewski T.M."/>
            <person name="Davidsen T.M."/>
            <person name="Wayne K.J."/>
            <person name="Tettelin H."/>
            <person name="Glass J.I."/>
            <person name="Rusch D."/>
            <person name="Podicherti R."/>
            <person name="Tsui H.-C.T."/>
            <person name="Winkler M.E."/>
        </authorList>
    </citation>
    <scope>NUCLEOTIDE SEQUENCE</scope>
</reference>
<keyword evidence="4" id="KW-0106">Calcium</keyword>
<proteinExistence type="inferred from homology"/>
<evidence type="ECO:0000256" key="2">
    <source>
        <dbReference type="ARBA" id="ARBA00022723"/>
    </source>
</evidence>
<evidence type="ECO:0000256" key="4">
    <source>
        <dbReference type="ARBA" id="ARBA00022837"/>
    </source>
</evidence>
<dbReference type="GO" id="GO:0046872">
    <property type="term" value="F:metal ion binding"/>
    <property type="evidence" value="ECO:0007669"/>
    <property type="project" value="UniProtKB-KW"/>
</dbReference>
<evidence type="ECO:0000256" key="3">
    <source>
        <dbReference type="ARBA" id="ARBA00022801"/>
    </source>
</evidence>
<evidence type="ECO:0000313" key="6">
    <source>
        <dbReference type="EMBL" id="SVB15390.1"/>
    </source>
</evidence>
<dbReference type="Pfam" id="PF00884">
    <property type="entry name" value="Sulfatase"/>
    <property type="match status" value="1"/>
</dbReference>
<name>A0A382BNH9_9ZZZZ</name>
<dbReference type="GO" id="GO:0004065">
    <property type="term" value="F:arylsulfatase activity"/>
    <property type="evidence" value="ECO:0007669"/>
    <property type="project" value="TreeGrafter"/>
</dbReference>
<dbReference type="InterPro" id="IPR024607">
    <property type="entry name" value="Sulfatase_CS"/>
</dbReference>
<dbReference type="PROSITE" id="PS00523">
    <property type="entry name" value="SULFATASE_1"/>
    <property type="match status" value="1"/>
</dbReference>
<keyword evidence="2" id="KW-0479">Metal-binding</keyword>
<dbReference type="InterPro" id="IPR000917">
    <property type="entry name" value="Sulfatase_N"/>
</dbReference>
<dbReference type="PANTHER" id="PTHR42693">
    <property type="entry name" value="ARYLSULFATASE FAMILY MEMBER"/>
    <property type="match status" value="1"/>
</dbReference>
<dbReference type="InterPro" id="IPR017850">
    <property type="entry name" value="Alkaline_phosphatase_core_sf"/>
</dbReference>